<dbReference type="STRING" id="1169540.A0A0G4ED98"/>
<dbReference type="VEuPathDB" id="CryptoDB:Vbra_20313"/>
<dbReference type="GO" id="GO:0016020">
    <property type="term" value="C:membrane"/>
    <property type="evidence" value="ECO:0007669"/>
    <property type="project" value="InterPro"/>
</dbReference>
<feature type="compositionally biased region" description="Basic and acidic residues" evidence="2">
    <location>
        <begin position="348"/>
        <end position="363"/>
    </location>
</feature>
<evidence type="ECO:0000313" key="5">
    <source>
        <dbReference type="Proteomes" id="UP000041254"/>
    </source>
</evidence>
<dbReference type="OrthoDB" id="9030204at2759"/>
<proteinExistence type="inferred from homology"/>
<dbReference type="AlphaFoldDB" id="A0A0G4ED98"/>
<comment type="similarity">
    <text evidence="1">Belongs to the opioid growth factor receptor family.</text>
</comment>
<dbReference type="PANTHER" id="PTHR14015">
    <property type="entry name" value="OPIOID GROWTH FACTOR RECEPTOR OGFR ZETA-TYPE OPIOID RECEPTOR"/>
    <property type="match status" value="1"/>
</dbReference>
<dbReference type="Pfam" id="PF04664">
    <property type="entry name" value="OGFr_N"/>
    <property type="match status" value="1"/>
</dbReference>
<dbReference type="GO" id="GO:0140625">
    <property type="term" value="F:opioid growth factor receptor activity"/>
    <property type="evidence" value="ECO:0007669"/>
    <property type="project" value="InterPro"/>
</dbReference>
<evidence type="ECO:0000256" key="1">
    <source>
        <dbReference type="ARBA" id="ARBA00010365"/>
    </source>
</evidence>
<feature type="compositionally biased region" description="Basic and acidic residues" evidence="2">
    <location>
        <begin position="288"/>
        <end position="299"/>
    </location>
</feature>
<sequence length="363" mass="41202">MRDTVRYRRGYPGQRDGQSTEMVQFYLNRIPSTPRGAKIEAILADWRGDYHLLERHHGYIQWLFPIRQSGLNDDAPPLTKVEAEYMAKNEQVKGRVLRAYKMMLDFYGFRLCDASGEVERGVESHYRRRISHLNNSFHNYLRITRIIKSLGELGYQHFQKPLVETLISEIYEGRPPPLRNAEESAGRFWVHVVRDEHERQAICRMVFQKYREDIREPGDSFSLTVAVPPPQPSSLPAPSAQLNGAHEADTHTQTTEETMKEAAMPKAELANGVDPQTNGEIGHHHHQQNHETTDGHGQGEGEGEGVGDGGDQPQAKRVQRHEPMDVEGAEGSIEHGEPRAAAGPAEPQESKKTVQTDIRRYFS</sequence>
<dbReference type="InterPro" id="IPR039574">
    <property type="entry name" value="OGFr"/>
</dbReference>
<protein>
    <recommendedName>
        <fullName evidence="3">Opioid growth factor receptor (OGFr) conserved domain-containing protein</fullName>
    </recommendedName>
</protein>
<feature type="domain" description="Opioid growth factor receptor (OGFr) conserved" evidence="3">
    <location>
        <begin position="22"/>
        <end position="212"/>
    </location>
</feature>
<feature type="region of interest" description="Disordered" evidence="2">
    <location>
        <begin position="221"/>
        <end position="363"/>
    </location>
</feature>
<evidence type="ECO:0000256" key="2">
    <source>
        <dbReference type="SAM" id="MobiDB-lite"/>
    </source>
</evidence>
<organism evidence="4 5">
    <name type="scientific">Vitrella brassicaformis (strain CCMP3155)</name>
    <dbReference type="NCBI Taxonomy" id="1169540"/>
    <lineage>
        <taxon>Eukaryota</taxon>
        <taxon>Sar</taxon>
        <taxon>Alveolata</taxon>
        <taxon>Colpodellida</taxon>
        <taxon>Vitrellaceae</taxon>
        <taxon>Vitrella</taxon>
    </lineage>
</organism>
<accession>A0A0G4ED98</accession>
<dbReference type="Proteomes" id="UP000041254">
    <property type="component" value="Unassembled WGS sequence"/>
</dbReference>
<reference evidence="4 5" key="1">
    <citation type="submission" date="2014-11" db="EMBL/GenBank/DDBJ databases">
        <authorList>
            <person name="Zhu J."/>
            <person name="Qi W."/>
            <person name="Song R."/>
        </authorList>
    </citation>
    <scope>NUCLEOTIDE SEQUENCE [LARGE SCALE GENOMIC DNA]</scope>
</reference>
<dbReference type="EMBL" id="CDMY01000200">
    <property type="protein sequence ID" value="CEL93968.1"/>
    <property type="molecule type" value="Genomic_DNA"/>
</dbReference>
<evidence type="ECO:0000259" key="3">
    <source>
        <dbReference type="Pfam" id="PF04664"/>
    </source>
</evidence>
<keyword evidence="5" id="KW-1185">Reference proteome</keyword>
<feature type="compositionally biased region" description="Gly residues" evidence="2">
    <location>
        <begin position="300"/>
        <end position="310"/>
    </location>
</feature>
<dbReference type="PhylomeDB" id="A0A0G4ED98"/>
<dbReference type="InterPro" id="IPR006757">
    <property type="entry name" value="OGF_rcpt"/>
</dbReference>
<evidence type="ECO:0000313" key="4">
    <source>
        <dbReference type="EMBL" id="CEL93968.1"/>
    </source>
</evidence>
<gene>
    <name evidence="4" type="ORF">Vbra_20313</name>
</gene>
<dbReference type="PANTHER" id="PTHR14015:SF2">
    <property type="entry name" value="OPIOID GROWTH FACTOR RECEPTOR (OGFR) CONSERVED DOMAIN-CONTAINING PROTEIN"/>
    <property type="match status" value="1"/>
</dbReference>
<name>A0A0G4ED98_VITBC</name>
<dbReference type="InParanoid" id="A0A0G4ED98"/>